<sequence>MRVVKSRMTTAAQKAMNDKAARVKLEMLLAANFGPRDLFVTLTYRDENLPAKRAGAIKNVRNFLKHLQEHRKARGQTLKYIYATEGKHGGGRL</sequence>
<name>K1UGN8_9ZZZZ</name>
<proteinExistence type="predicted"/>
<protein>
    <recommendedName>
        <fullName evidence="1">Replication-associated protein ORF2/G2P domain-containing protein</fullName>
    </recommendedName>
</protein>
<dbReference type="Pfam" id="PF23343">
    <property type="entry name" value="REP_ORF2-G2P"/>
    <property type="match status" value="1"/>
</dbReference>
<evidence type="ECO:0000259" key="1">
    <source>
        <dbReference type="Pfam" id="PF23343"/>
    </source>
</evidence>
<reference evidence="2" key="1">
    <citation type="journal article" date="2013" name="Environ. Microbiol.">
        <title>Microbiota from the distal guts of lean and obese adolescents exhibit partial functional redundancy besides clear differences in community structure.</title>
        <authorList>
            <person name="Ferrer M."/>
            <person name="Ruiz A."/>
            <person name="Lanza F."/>
            <person name="Haange S.B."/>
            <person name="Oberbach A."/>
            <person name="Till H."/>
            <person name="Bargiela R."/>
            <person name="Campoy C."/>
            <person name="Segura M.T."/>
            <person name="Richter M."/>
            <person name="von Bergen M."/>
            <person name="Seifert J."/>
            <person name="Suarez A."/>
        </authorList>
    </citation>
    <scope>NUCLEOTIDE SEQUENCE</scope>
</reference>
<comment type="caution">
    <text evidence="2">The sequence shown here is derived from an EMBL/GenBank/DDBJ whole genome shotgun (WGS) entry which is preliminary data.</text>
</comment>
<feature type="domain" description="Replication-associated protein ORF2/G2P" evidence="1">
    <location>
        <begin position="38"/>
        <end position="88"/>
    </location>
</feature>
<organism evidence="2">
    <name type="scientific">human gut metagenome</name>
    <dbReference type="NCBI Taxonomy" id="408170"/>
    <lineage>
        <taxon>unclassified sequences</taxon>
        <taxon>metagenomes</taxon>
        <taxon>organismal metagenomes</taxon>
    </lineage>
</organism>
<dbReference type="EMBL" id="AJWY01002757">
    <property type="protein sequence ID" value="EKC77445.1"/>
    <property type="molecule type" value="Genomic_DNA"/>
</dbReference>
<dbReference type="InterPro" id="IPR056906">
    <property type="entry name" value="ORF2/G2P_dom"/>
</dbReference>
<gene>
    <name evidence="2" type="ORF">LEA_04179</name>
</gene>
<accession>K1UGN8</accession>
<feature type="non-terminal residue" evidence="2">
    <location>
        <position position="93"/>
    </location>
</feature>
<evidence type="ECO:0000313" key="2">
    <source>
        <dbReference type="EMBL" id="EKC77445.1"/>
    </source>
</evidence>
<dbReference type="AlphaFoldDB" id="K1UGN8"/>